<dbReference type="RefSeq" id="WP_020088305.1">
    <property type="nucleotide sequence ID" value="NZ_AZCZ01000001.1"/>
</dbReference>
<dbReference type="PROSITE" id="PS00409">
    <property type="entry name" value="PROKAR_NTER_METHYL"/>
    <property type="match status" value="1"/>
</dbReference>
<accession>A0A0R1GZN5</accession>
<name>A0A0R1GZN5_9LACO</name>
<dbReference type="GO" id="GO:0009986">
    <property type="term" value="C:cell surface"/>
    <property type="evidence" value="ECO:0007669"/>
    <property type="project" value="UniProtKB-SubCell"/>
</dbReference>
<dbReference type="Proteomes" id="UP000051176">
    <property type="component" value="Unassembled WGS sequence"/>
</dbReference>
<keyword evidence="4" id="KW-1185">Reference proteome</keyword>
<comment type="subcellular location">
    <subcellularLocation>
        <location evidence="1">Cell surface</location>
    </subcellularLocation>
</comment>
<evidence type="ECO:0000256" key="2">
    <source>
        <dbReference type="ARBA" id="ARBA00023287"/>
    </source>
</evidence>
<dbReference type="PATRIC" id="fig|1267003.4.peg.17"/>
<gene>
    <name evidence="3" type="ORF">FD07_GL000017</name>
</gene>
<dbReference type="eggNOG" id="ENOG5030AYC">
    <property type="taxonomic scope" value="Bacteria"/>
</dbReference>
<protein>
    <submittedName>
        <fullName evidence="3">Competence protein ComGF</fullName>
    </submittedName>
</protein>
<reference evidence="3 4" key="1">
    <citation type="journal article" date="2015" name="Genome Announc.">
        <title>Expanding the biotechnology potential of lactobacilli through comparative genomics of 213 strains and associated genera.</title>
        <authorList>
            <person name="Sun Z."/>
            <person name="Harris H.M."/>
            <person name="McCann A."/>
            <person name="Guo C."/>
            <person name="Argimon S."/>
            <person name="Zhang W."/>
            <person name="Yang X."/>
            <person name="Jeffery I.B."/>
            <person name="Cooney J.C."/>
            <person name="Kagawa T.F."/>
            <person name="Liu W."/>
            <person name="Song Y."/>
            <person name="Salvetti E."/>
            <person name="Wrobel A."/>
            <person name="Rasinkangas P."/>
            <person name="Parkhill J."/>
            <person name="Rea M.C."/>
            <person name="O'Sullivan O."/>
            <person name="Ritari J."/>
            <person name="Douillard F.P."/>
            <person name="Paul Ross R."/>
            <person name="Yang R."/>
            <person name="Briner A.E."/>
            <person name="Felis G.E."/>
            <person name="de Vos W.M."/>
            <person name="Barrangou R."/>
            <person name="Klaenhammer T.R."/>
            <person name="Caufield P.W."/>
            <person name="Cui Y."/>
            <person name="Zhang H."/>
            <person name="O'Toole P.W."/>
        </authorList>
    </citation>
    <scope>NUCLEOTIDE SEQUENCE [LARGE SCALE GENOMIC DNA]</scope>
    <source>
        <strain evidence="3 4">ATCC 53295</strain>
    </source>
</reference>
<dbReference type="OrthoDB" id="2291292at2"/>
<sequence length="142" mass="16519">MKQRAGFTLIEALLALGIAAGMFVLASGVDRVLLRPLRQDPVAWYQMVQVLEQPGRYRVTDVDGRQLNLQDQQKQVTRVVWVDRKHVLRLTNQNHQGYYPLLRRVEAVHWHLTKYPGLVRLNLKQERLPWQTTILDLRGEGS</sequence>
<dbReference type="STRING" id="357278.IV61_GL001217"/>
<evidence type="ECO:0000313" key="3">
    <source>
        <dbReference type="EMBL" id="KRK39669.1"/>
    </source>
</evidence>
<keyword evidence="2" id="KW-0178">Competence</keyword>
<organism evidence="3 4">
    <name type="scientific">Levilactobacillus parabrevis ATCC 53295</name>
    <dbReference type="NCBI Taxonomy" id="1267003"/>
    <lineage>
        <taxon>Bacteria</taxon>
        <taxon>Bacillati</taxon>
        <taxon>Bacillota</taxon>
        <taxon>Bacilli</taxon>
        <taxon>Lactobacillales</taxon>
        <taxon>Lactobacillaceae</taxon>
        <taxon>Levilactobacillus</taxon>
    </lineage>
</organism>
<dbReference type="GO" id="GO:0030420">
    <property type="term" value="P:establishment of competence for transformation"/>
    <property type="evidence" value="ECO:0007669"/>
    <property type="project" value="UniProtKB-KW"/>
</dbReference>
<evidence type="ECO:0000256" key="1">
    <source>
        <dbReference type="ARBA" id="ARBA00004241"/>
    </source>
</evidence>
<evidence type="ECO:0000313" key="4">
    <source>
        <dbReference type="Proteomes" id="UP000051176"/>
    </source>
</evidence>
<dbReference type="InterPro" id="IPR012902">
    <property type="entry name" value="N_methyl_site"/>
</dbReference>
<proteinExistence type="predicted"/>
<comment type="caution">
    <text evidence="3">The sequence shown here is derived from an EMBL/GenBank/DDBJ whole genome shotgun (WGS) entry which is preliminary data.</text>
</comment>
<dbReference type="EMBL" id="AZCZ01000001">
    <property type="protein sequence ID" value="KRK39669.1"/>
    <property type="molecule type" value="Genomic_DNA"/>
</dbReference>
<dbReference type="AlphaFoldDB" id="A0A0R1GZN5"/>